<keyword evidence="1" id="KW-0732">Signal</keyword>
<dbReference type="SUPFAM" id="SSF53850">
    <property type="entry name" value="Periplasmic binding protein-like II"/>
    <property type="match status" value="1"/>
</dbReference>
<dbReference type="InterPro" id="IPR045758">
    <property type="entry name" value="AdeT1/2"/>
</dbReference>
<protein>
    <submittedName>
        <fullName evidence="2">Solute-binding protein</fullName>
    </submittedName>
</protein>
<dbReference type="Pfam" id="PF19582">
    <property type="entry name" value="AdeT1_2"/>
    <property type="match status" value="1"/>
</dbReference>
<gene>
    <name evidence="2" type="ORF">AAIA72_11170</name>
</gene>
<feature type="signal peptide" evidence="1">
    <location>
        <begin position="1"/>
        <end position="23"/>
    </location>
</feature>
<dbReference type="AlphaFoldDB" id="A0AB39USR5"/>
<dbReference type="KEGG" id="tcd:AAIA72_11170"/>
<reference evidence="2" key="1">
    <citation type="submission" date="2024-05" db="EMBL/GenBank/DDBJ databases">
        <title>Genome sequencing of novel strain.</title>
        <authorList>
            <person name="Ganbat D."/>
            <person name="Ganbat S."/>
            <person name="Lee S.-J."/>
        </authorList>
    </citation>
    <scope>NUCLEOTIDE SEQUENCE</scope>
    <source>
        <strain evidence="2">SMD15-11</strain>
    </source>
</reference>
<dbReference type="InterPro" id="IPR038404">
    <property type="entry name" value="TRAP_DctP_sf"/>
</dbReference>
<organism evidence="2">
    <name type="scientific">Thermohahella caldifontis</name>
    <dbReference type="NCBI Taxonomy" id="3142973"/>
    <lineage>
        <taxon>Bacteria</taxon>
        <taxon>Pseudomonadati</taxon>
        <taxon>Pseudomonadota</taxon>
        <taxon>Gammaproteobacteria</taxon>
        <taxon>Oceanospirillales</taxon>
        <taxon>Hahellaceae</taxon>
        <taxon>Thermohahella</taxon>
    </lineage>
</organism>
<dbReference type="Gene3D" id="3.40.190.170">
    <property type="entry name" value="Bacterial extracellular solute-binding protein, family 7"/>
    <property type="match status" value="1"/>
</dbReference>
<evidence type="ECO:0000313" key="2">
    <source>
        <dbReference type="EMBL" id="XDT71363.1"/>
    </source>
</evidence>
<proteinExistence type="predicted"/>
<accession>A0AB39USR5</accession>
<dbReference type="EMBL" id="CP154858">
    <property type="protein sequence ID" value="XDT71363.1"/>
    <property type="molecule type" value="Genomic_DNA"/>
</dbReference>
<name>A0AB39USR5_9GAMM</name>
<dbReference type="RefSeq" id="WP_369600398.1">
    <property type="nucleotide sequence ID" value="NZ_CP154858.1"/>
</dbReference>
<feature type="chain" id="PRO_5044231486" evidence="1">
    <location>
        <begin position="24"/>
        <end position="334"/>
    </location>
</feature>
<evidence type="ECO:0000256" key="1">
    <source>
        <dbReference type="SAM" id="SignalP"/>
    </source>
</evidence>
<sequence>MSSSLRRLAVGAALACATTLSQAAETRSFCVFDPLGASGPLFSAMKDTKVKALSWGYDLEMKAYTDEKVASDDFRAGQCDMVLLTDVRAREFNKFTGTLVAVGAIPGYDELRTLLATLATPKAEKLMINGDYEVVGILPAGSVYVFVRDKSINSVETIQGKKVAAFDYDPAAVTMVRHVGASVVPASPSSFAGKFNNGSVDVAYAPAVAYKPLELYKGTKPTGGIFKYPFAQMTFQILAHRSRFDPNMGNQARAYFYGEFDKAMETVQKAEAEIPSSEWVIPKPDQTEGFDKMLREVRISLKEQGVYDPKALSLMRKVRCQKNPQAAECVDGRE</sequence>